<proteinExistence type="predicted"/>
<evidence type="ECO:0000313" key="1">
    <source>
        <dbReference type="EMBL" id="MDR6410128.1"/>
    </source>
</evidence>
<organism evidence="1 2">
    <name type="scientific">Paraburkholderia terricola</name>
    <dbReference type="NCBI Taxonomy" id="169427"/>
    <lineage>
        <taxon>Bacteria</taxon>
        <taxon>Pseudomonadati</taxon>
        <taxon>Pseudomonadota</taxon>
        <taxon>Betaproteobacteria</taxon>
        <taxon>Burkholderiales</taxon>
        <taxon>Burkholderiaceae</taxon>
        <taxon>Paraburkholderia</taxon>
    </lineage>
</organism>
<dbReference type="EMBL" id="JAVDRP010000006">
    <property type="protein sequence ID" value="MDR6410128.1"/>
    <property type="molecule type" value="Genomic_DNA"/>
</dbReference>
<gene>
    <name evidence="1" type="ORF">J2804_003550</name>
</gene>
<dbReference type="Proteomes" id="UP001264340">
    <property type="component" value="Unassembled WGS sequence"/>
</dbReference>
<name>A0ABU1LTU7_9BURK</name>
<accession>A0ABU1LTU7</accession>
<comment type="caution">
    <text evidence="1">The sequence shown here is derived from an EMBL/GenBank/DDBJ whole genome shotgun (WGS) entry which is preliminary data.</text>
</comment>
<evidence type="ECO:0000313" key="2">
    <source>
        <dbReference type="Proteomes" id="UP001264340"/>
    </source>
</evidence>
<keyword evidence="2" id="KW-1185">Reference proteome</keyword>
<sequence>MPAQNAQSIVSERIWIRPIEYDQIDGHFCE</sequence>
<reference evidence="1 2" key="1">
    <citation type="submission" date="2023-07" db="EMBL/GenBank/DDBJ databases">
        <title>Sorghum-associated microbial communities from plants grown in Nebraska, USA.</title>
        <authorList>
            <person name="Schachtman D."/>
        </authorList>
    </citation>
    <scope>NUCLEOTIDE SEQUENCE [LARGE SCALE GENOMIC DNA]</scope>
    <source>
        <strain evidence="1 2">DS1316</strain>
    </source>
</reference>
<protein>
    <submittedName>
        <fullName evidence="1">Uncharacterized protein</fullName>
    </submittedName>
</protein>